<keyword evidence="2" id="KW-1133">Transmembrane helix</keyword>
<dbReference type="SUPFAM" id="SSF63817">
    <property type="entry name" value="Sortase"/>
    <property type="match status" value="1"/>
</dbReference>
<dbReference type="InterPro" id="IPR005754">
    <property type="entry name" value="Sortase"/>
</dbReference>
<gene>
    <name evidence="3" type="ORF">COV01_00065</name>
</gene>
<dbReference type="InterPro" id="IPR042001">
    <property type="entry name" value="Sortase_F"/>
</dbReference>
<feature type="transmembrane region" description="Helical" evidence="2">
    <location>
        <begin position="12"/>
        <end position="30"/>
    </location>
</feature>
<accession>A0A2M8LCT2</accession>
<dbReference type="EMBL" id="PFEQ01000001">
    <property type="protein sequence ID" value="PJE74420.1"/>
    <property type="molecule type" value="Genomic_DNA"/>
</dbReference>
<sequence>MKNRTFRIQEMILVFLVGFAIAMFFHSYLVPIDISGKSINSEGSGVVDKESPKHLRIPRINIDALVEPKGLTVDGAMDVPQNPDNVGWLVSGIRPGDIGSAVMAGHFGWKNGIPAVFDNLNLLKKGDLIHVEDGRGVVITFVVRESHTYESTDDASKVFVSGDGISHLNLITCQGFWNKDLKSYSQRLVVFADKKE</sequence>
<dbReference type="InterPro" id="IPR023365">
    <property type="entry name" value="Sortase_dom-sf"/>
</dbReference>
<evidence type="ECO:0000313" key="3">
    <source>
        <dbReference type="EMBL" id="PJE74420.1"/>
    </source>
</evidence>
<keyword evidence="1" id="KW-0378">Hydrolase</keyword>
<keyword evidence="2" id="KW-0812">Transmembrane</keyword>
<protein>
    <submittedName>
        <fullName evidence="3">Class F sortase</fullName>
    </submittedName>
</protein>
<evidence type="ECO:0000313" key="4">
    <source>
        <dbReference type="Proteomes" id="UP000228700"/>
    </source>
</evidence>
<reference evidence="4" key="1">
    <citation type="submission" date="2017-09" db="EMBL/GenBank/DDBJ databases">
        <title>Depth-based differentiation of microbial function through sediment-hosted aquifers and enrichment of novel symbionts in the deep terrestrial subsurface.</title>
        <authorList>
            <person name="Probst A.J."/>
            <person name="Ladd B."/>
            <person name="Jarett J.K."/>
            <person name="Geller-Mcgrath D.E."/>
            <person name="Sieber C.M.K."/>
            <person name="Emerson J.B."/>
            <person name="Anantharaman K."/>
            <person name="Thomas B.C."/>
            <person name="Malmstrom R."/>
            <person name="Stieglmeier M."/>
            <person name="Klingl A."/>
            <person name="Woyke T."/>
            <person name="Ryan C.M."/>
            <person name="Banfield J.F."/>
        </authorList>
    </citation>
    <scope>NUCLEOTIDE SEQUENCE [LARGE SCALE GENOMIC DNA]</scope>
</reference>
<dbReference type="AlphaFoldDB" id="A0A2M8LCT2"/>
<dbReference type="CDD" id="cd05829">
    <property type="entry name" value="Sortase_F"/>
    <property type="match status" value="1"/>
</dbReference>
<dbReference type="Proteomes" id="UP000228700">
    <property type="component" value="Unassembled WGS sequence"/>
</dbReference>
<proteinExistence type="predicted"/>
<evidence type="ECO:0000256" key="2">
    <source>
        <dbReference type="SAM" id="Phobius"/>
    </source>
</evidence>
<evidence type="ECO:0000256" key="1">
    <source>
        <dbReference type="ARBA" id="ARBA00022801"/>
    </source>
</evidence>
<dbReference type="GO" id="GO:0016787">
    <property type="term" value="F:hydrolase activity"/>
    <property type="evidence" value="ECO:0007669"/>
    <property type="project" value="UniProtKB-KW"/>
</dbReference>
<keyword evidence="2" id="KW-0472">Membrane</keyword>
<organism evidence="3 4">
    <name type="scientific">Candidatus Taylorbacteria bacterium CG10_big_fil_rev_8_21_14_0_10_41_48</name>
    <dbReference type="NCBI Taxonomy" id="1975024"/>
    <lineage>
        <taxon>Bacteria</taxon>
        <taxon>Candidatus Tayloriibacteriota</taxon>
    </lineage>
</organism>
<comment type="caution">
    <text evidence="3">The sequence shown here is derived from an EMBL/GenBank/DDBJ whole genome shotgun (WGS) entry which is preliminary data.</text>
</comment>
<name>A0A2M8LCT2_9BACT</name>
<dbReference type="Pfam" id="PF04203">
    <property type="entry name" value="Sortase"/>
    <property type="match status" value="1"/>
</dbReference>
<dbReference type="Gene3D" id="2.40.260.10">
    <property type="entry name" value="Sortase"/>
    <property type="match status" value="1"/>
</dbReference>